<sequence length="404" mass="44987">MSSSSKPTTANAVLYKKSKDVPILPPVHSTDARRTLSGFQAVPEFTGRKDPSRGETWAEADTDERKSIVAGYWRAYDKDYAELNKLFLSLKKKEEAVAEQKRKVEEKKKEVVVPVASGSGKGKSKVLVLDTDSESEVEGEFRETCLNCEQNKTPCIFTHPTAGKKSSCDRCVHRKVNCTYRNPYEWAIQGALKKVDDHIEGLKVEAEDSNTLAGEELYHKYNLQQLESLCWAHGAFLEVTKLDIGLRKLELKLKAVSQSVPEELLDDAEQGRVRIISKHNYIARTCASNMKQLAARYALGKGHEAKALLMDARGGIEVADVTESGKKRSRDGKDARPGSSKKARVEEVAVRKERQGSGEQEERVAVEKETESAPDIVGGLEKGKEKEKGKDMESEIIDENTMKE</sequence>
<feature type="compositionally biased region" description="Basic and acidic residues" evidence="2">
    <location>
        <begin position="343"/>
        <end position="371"/>
    </location>
</feature>
<keyword evidence="1" id="KW-0175">Coiled coil</keyword>
<dbReference type="AlphaFoldDB" id="A0A0C9TLC7"/>
<dbReference type="SUPFAM" id="SSF57701">
    <property type="entry name" value="Zn2/Cys6 DNA-binding domain"/>
    <property type="match status" value="1"/>
</dbReference>
<evidence type="ECO:0000313" key="4">
    <source>
        <dbReference type="Proteomes" id="UP000054279"/>
    </source>
</evidence>
<dbReference type="HOGENOM" id="CLU_061024_0_0_1"/>
<keyword evidence="4" id="KW-1185">Reference proteome</keyword>
<evidence type="ECO:0000256" key="1">
    <source>
        <dbReference type="SAM" id="Coils"/>
    </source>
</evidence>
<feature type="coiled-coil region" evidence="1">
    <location>
        <begin position="83"/>
        <end position="110"/>
    </location>
</feature>
<evidence type="ECO:0008006" key="5">
    <source>
        <dbReference type="Google" id="ProtNLM"/>
    </source>
</evidence>
<dbReference type="GO" id="GO:0000981">
    <property type="term" value="F:DNA-binding transcription factor activity, RNA polymerase II-specific"/>
    <property type="evidence" value="ECO:0007669"/>
    <property type="project" value="InterPro"/>
</dbReference>
<protein>
    <recommendedName>
        <fullName evidence="5">Zn(2)-C6 fungal-type domain-containing protein</fullName>
    </recommendedName>
</protein>
<dbReference type="InterPro" id="IPR036864">
    <property type="entry name" value="Zn2-C6_fun-type_DNA-bd_sf"/>
</dbReference>
<dbReference type="Proteomes" id="UP000054279">
    <property type="component" value="Unassembled WGS sequence"/>
</dbReference>
<dbReference type="GO" id="GO:0008270">
    <property type="term" value="F:zinc ion binding"/>
    <property type="evidence" value="ECO:0007669"/>
    <property type="project" value="InterPro"/>
</dbReference>
<reference evidence="3 4" key="1">
    <citation type="submission" date="2014-06" db="EMBL/GenBank/DDBJ databases">
        <title>Evolutionary Origins and Diversification of the Mycorrhizal Mutualists.</title>
        <authorList>
            <consortium name="DOE Joint Genome Institute"/>
            <consortium name="Mycorrhizal Genomics Consortium"/>
            <person name="Kohler A."/>
            <person name="Kuo A."/>
            <person name="Nagy L.G."/>
            <person name="Floudas D."/>
            <person name="Copeland A."/>
            <person name="Barry K.W."/>
            <person name="Cichocki N."/>
            <person name="Veneault-Fourrey C."/>
            <person name="LaButti K."/>
            <person name="Lindquist E.A."/>
            <person name="Lipzen A."/>
            <person name="Lundell T."/>
            <person name="Morin E."/>
            <person name="Murat C."/>
            <person name="Riley R."/>
            <person name="Ohm R."/>
            <person name="Sun H."/>
            <person name="Tunlid A."/>
            <person name="Henrissat B."/>
            <person name="Grigoriev I.V."/>
            <person name="Hibbett D.S."/>
            <person name="Martin F."/>
        </authorList>
    </citation>
    <scope>NUCLEOTIDE SEQUENCE [LARGE SCALE GENOMIC DNA]</scope>
    <source>
        <strain evidence="3 4">SS14</strain>
    </source>
</reference>
<name>A0A0C9TLC7_SPHS4</name>
<evidence type="ECO:0000256" key="2">
    <source>
        <dbReference type="SAM" id="MobiDB-lite"/>
    </source>
</evidence>
<gene>
    <name evidence="3" type="ORF">M422DRAFT_267724</name>
</gene>
<accession>A0A0C9TLC7</accession>
<dbReference type="EMBL" id="KN837256">
    <property type="protein sequence ID" value="KIJ30678.1"/>
    <property type="molecule type" value="Genomic_DNA"/>
</dbReference>
<evidence type="ECO:0000313" key="3">
    <source>
        <dbReference type="EMBL" id="KIJ30678.1"/>
    </source>
</evidence>
<proteinExistence type="predicted"/>
<feature type="compositionally biased region" description="Basic and acidic residues" evidence="2">
    <location>
        <begin position="323"/>
        <end position="336"/>
    </location>
</feature>
<organism evidence="3 4">
    <name type="scientific">Sphaerobolus stellatus (strain SS14)</name>
    <dbReference type="NCBI Taxonomy" id="990650"/>
    <lineage>
        <taxon>Eukaryota</taxon>
        <taxon>Fungi</taxon>
        <taxon>Dikarya</taxon>
        <taxon>Basidiomycota</taxon>
        <taxon>Agaricomycotina</taxon>
        <taxon>Agaricomycetes</taxon>
        <taxon>Phallomycetidae</taxon>
        <taxon>Geastrales</taxon>
        <taxon>Sphaerobolaceae</taxon>
        <taxon>Sphaerobolus</taxon>
    </lineage>
</organism>
<feature type="compositionally biased region" description="Basic and acidic residues" evidence="2">
    <location>
        <begin position="381"/>
        <end position="393"/>
    </location>
</feature>
<feature type="region of interest" description="Disordered" evidence="2">
    <location>
        <begin position="321"/>
        <end position="404"/>
    </location>
</feature>